<dbReference type="Proteomes" id="UP000054560">
    <property type="component" value="Unassembled WGS sequence"/>
</dbReference>
<feature type="non-terminal residue" evidence="2">
    <location>
        <position position="112"/>
    </location>
</feature>
<dbReference type="RefSeq" id="XP_014145329.1">
    <property type="nucleotide sequence ID" value="XM_014289854.1"/>
</dbReference>
<feature type="region of interest" description="Disordered" evidence="1">
    <location>
        <begin position="45"/>
        <end position="112"/>
    </location>
</feature>
<accession>A0A0L0F412</accession>
<keyword evidence="3" id="KW-1185">Reference proteome</keyword>
<dbReference type="EMBL" id="KQ248831">
    <property type="protein sequence ID" value="KNC71427.1"/>
    <property type="molecule type" value="Genomic_DNA"/>
</dbReference>
<gene>
    <name evidence="2" type="ORF">SARC_16033</name>
</gene>
<dbReference type="GeneID" id="25916537"/>
<organism evidence="2 3">
    <name type="scientific">Sphaeroforma arctica JP610</name>
    <dbReference type="NCBI Taxonomy" id="667725"/>
    <lineage>
        <taxon>Eukaryota</taxon>
        <taxon>Ichthyosporea</taxon>
        <taxon>Ichthyophonida</taxon>
        <taxon>Sphaeroforma</taxon>
    </lineage>
</organism>
<proteinExistence type="predicted"/>
<name>A0A0L0F412_9EUKA</name>
<evidence type="ECO:0000313" key="3">
    <source>
        <dbReference type="Proteomes" id="UP000054560"/>
    </source>
</evidence>
<feature type="compositionally biased region" description="Low complexity" evidence="1">
    <location>
        <begin position="82"/>
        <end position="103"/>
    </location>
</feature>
<sequence length="112" mass="12440">MQKKEIEELEKAKKKIKDKYANVSKLHGNFCNEDWEFVFRFQEKNSKEGENSKSQEYPGERNNVNRDDRATSKPQTSKGNIATDTPATATTPAPTTQTNSTAANGQTGPATS</sequence>
<dbReference type="AlphaFoldDB" id="A0A0L0F412"/>
<protein>
    <submittedName>
        <fullName evidence="2">Uncharacterized protein</fullName>
    </submittedName>
</protein>
<evidence type="ECO:0000256" key="1">
    <source>
        <dbReference type="SAM" id="MobiDB-lite"/>
    </source>
</evidence>
<evidence type="ECO:0000313" key="2">
    <source>
        <dbReference type="EMBL" id="KNC71427.1"/>
    </source>
</evidence>
<reference evidence="2 3" key="1">
    <citation type="submission" date="2011-02" db="EMBL/GenBank/DDBJ databases">
        <title>The Genome Sequence of Sphaeroforma arctica JP610.</title>
        <authorList>
            <consortium name="The Broad Institute Genome Sequencing Platform"/>
            <person name="Russ C."/>
            <person name="Cuomo C."/>
            <person name="Young S.K."/>
            <person name="Zeng Q."/>
            <person name="Gargeya S."/>
            <person name="Alvarado L."/>
            <person name="Berlin A."/>
            <person name="Chapman S.B."/>
            <person name="Chen Z."/>
            <person name="Freedman E."/>
            <person name="Gellesch M."/>
            <person name="Goldberg J."/>
            <person name="Griggs A."/>
            <person name="Gujja S."/>
            <person name="Heilman E."/>
            <person name="Heiman D."/>
            <person name="Howarth C."/>
            <person name="Mehta T."/>
            <person name="Neiman D."/>
            <person name="Pearson M."/>
            <person name="Roberts A."/>
            <person name="Saif S."/>
            <person name="Shea T."/>
            <person name="Shenoy N."/>
            <person name="Sisk P."/>
            <person name="Stolte C."/>
            <person name="Sykes S."/>
            <person name="White J."/>
            <person name="Yandava C."/>
            <person name="Burger G."/>
            <person name="Gray M.W."/>
            <person name="Holland P.W.H."/>
            <person name="King N."/>
            <person name="Lang F.B.F."/>
            <person name="Roger A.J."/>
            <person name="Ruiz-Trillo I."/>
            <person name="Haas B."/>
            <person name="Nusbaum C."/>
            <person name="Birren B."/>
        </authorList>
    </citation>
    <scope>NUCLEOTIDE SEQUENCE [LARGE SCALE GENOMIC DNA]</scope>
    <source>
        <strain evidence="2 3">JP610</strain>
    </source>
</reference>